<protein>
    <submittedName>
        <fullName evidence="1">Uncharacterized protein</fullName>
    </submittedName>
</protein>
<comment type="caution">
    <text evidence="1">The sequence shown here is derived from an EMBL/GenBank/DDBJ whole genome shotgun (WGS) entry which is preliminary data.</text>
</comment>
<keyword evidence="2" id="KW-1185">Reference proteome</keyword>
<organism evidence="1 2">
    <name type="scientific">Hygrophoropsis aurantiaca</name>
    <dbReference type="NCBI Taxonomy" id="72124"/>
    <lineage>
        <taxon>Eukaryota</taxon>
        <taxon>Fungi</taxon>
        <taxon>Dikarya</taxon>
        <taxon>Basidiomycota</taxon>
        <taxon>Agaricomycotina</taxon>
        <taxon>Agaricomycetes</taxon>
        <taxon>Agaricomycetidae</taxon>
        <taxon>Boletales</taxon>
        <taxon>Coniophorineae</taxon>
        <taxon>Hygrophoropsidaceae</taxon>
        <taxon>Hygrophoropsis</taxon>
    </lineage>
</organism>
<reference evidence="1" key="1">
    <citation type="journal article" date="2021" name="New Phytol.">
        <title>Evolutionary innovations through gain and loss of genes in the ectomycorrhizal Boletales.</title>
        <authorList>
            <person name="Wu G."/>
            <person name="Miyauchi S."/>
            <person name="Morin E."/>
            <person name="Kuo A."/>
            <person name="Drula E."/>
            <person name="Varga T."/>
            <person name="Kohler A."/>
            <person name="Feng B."/>
            <person name="Cao Y."/>
            <person name="Lipzen A."/>
            <person name="Daum C."/>
            <person name="Hundley H."/>
            <person name="Pangilinan J."/>
            <person name="Johnson J."/>
            <person name="Barry K."/>
            <person name="LaButti K."/>
            <person name="Ng V."/>
            <person name="Ahrendt S."/>
            <person name="Min B."/>
            <person name="Choi I.G."/>
            <person name="Park H."/>
            <person name="Plett J.M."/>
            <person name="Magnuson J."/>
            <person name="Spatafora J.W."/>
            <person name="Nagy L.G."/>
            <person name="Henrissat B."/>
            <person name="Grigoriev I.V."/>
            <person name="Yang Z.L."/>
            <person name="Xu J."/>
            <person name="Martin F.M."/>
        </authorList>
    </citation>
    <scope>NUCLEOTIDE SEQUENCE</scope>
    <source>
        <strain evidence="1">ATCC 28755</strain>
    </source>
</reference>
<accession>A0ACB7ZZK7</accession>
<dbReference type="Proteomes" id="UP000790377">
    <property type="component" value="Unassembled WGS sequence"/>
</dbReference>
<evidence type="ECO:0000313" key="2">
    <source>
        <dbReference type="Proteomes" id="UP000790377"/>
    </source>
</evidence>
<gene>
    <name evidence="1" type="ORF">BJ138DRAFT_637984</name>
</gene>
<proteinExistence type="predicted"/>
<evidence type="ECO:0000313" key="1">
    <source>
        <dbReference type="EMBL" id="KAH7906391.1"/>
    </source>
</evidence>
<name>A0ACB7ZZK7_9AGAM</name>
<sequence>MKWLDPQFWCVFDYFITFSSEVRWVWGRTWDITRITFTISRYMVFPAAFMTLYGENCLPFGQASTAIHLISIIAAEGLLILRTYAFWLGERRILYGLLMLGAGCIVGSASTSVFVKSGQTPNTLPLSLGCVFDSSRDAAYQYSFLVLFETVLLGLTLYKRFVHYRVSTNSIIATLYRDGVLYISCILLLSIINIIVAFLVPIGYTDVLDSPQLVAHSVLASRIFFSLRRSYADTLVQGDVTGPNETFAPSISRFVVRSNYGEEER</sequence>
<dbReference type="EMBL" id="MU268026">
    <property type="protein sequence ID" value="KAH7906391.1"/>
    <property type="molecule type" value="Genomic_DNA"/>
</dbReference>